<proteinExistence type="inferred from homology"/>
<evidence type="ECO:0000256" key="9">
    <source>
        <dbReference type="ARBA" id="ARBA00022989"/>
    </source>
</evidence>
<dbReference type="Gene3D" id="3.20.20.80">
    <property type="entry name" value="Glycosidases"/>
    <property type="match status" value="1"/>
</dbReference>
<dbReference type="SUPFAM" id="SSF51445">
    <property type="entry name" value="(Trans)glycosidases"/>
    <property type="match status" value="1"/>
</dbReference>
<dbReference type="Pfam" id="PF16746">
    <property type="entry name" value="BAR_3"/>
    <property type="match status" value="1"/>
</dbReference>
<dbReference type="InterPro" id="IPR001849">
    <property type="entry name" value="PH_domain"/>
</dbReference>
<evidence type="ECO:0000256" key="1">
    <source>
        <dbReference type="ARBA" id="ARBA00001462"/>
    </source>
</evidence>
<evidence type="ECO:0000313" key="17">
    <source>
        <dbReference type="Proteomes" id="UP000194280"/>
    </source>
</evidence>
<feature type="region of interest" description="Disordered" evidence="12">
    <location>
        <begin position="1125"/>
        <end position="1154"/>
    </location>
</feature>
<dbReference type="InterPro" id="IPR010720">
    <property type="entry name" value="Alpha-L-AF_C"/>
</dbReference>
<dbReference type="InterPro" id="IPR042067">
    <property type="entry name" value="Sip3_PH"/>
</dbReference>
<dbReference type="PROSITE" id="PS51778">
    <property type="entry name" value="VAST"/>
    <property type="match status" value="1"/>
</dbReference>
<accession>A0A1Z5TIA3</accession>
<dbReference type="Pfam" id="PF06964">
    <property type="entry name" value="Alpha-L-AF_C"/>
    <property type="match status" value="1"/>
</dbReference>
<dbReference type="InParanoid" id="A0A1Z5TIA3"/>
<evidence type="ECO:0000259" key="15">
    <source>
        <dbReference type="PROSITE" id="PS51778"/>
    </source>
</evidence>
<dbReference type="InterPro" id="IPR051563">
    <property type="entry name" value="Glycosyl_Hydrolase_51"/>
</dbReference>
<evidence type="ECO:0000256" key="3">
    <source>
        <dbReference type="ARBA" id="ARBA00004834"/>
    </source>
</evidence>
<dbReference type="Gene3D" id="2.30.29.30">
    <property type="entry name" value="Pleckstrin-homology domain (PH domain)/Phosphotyrosine-binding domain (PTB)"/>
    <property type="match status" value="1"/>
</dbReference>
<dbReference type="FunCoup" id="A0A1Z5TIA3">
    <property type="interactions" value="78"/>
</dbReference>
<dbReference type="SMART" id="SM00233">
    <property type="entry name" value="PH"/>
    <property type="match status" value="1"/>
</dbReference>
<evidence type="ECO:0000256" key="11">
    <source>
        <dbReference type="ARBA" id="ARBA00023180"/>
    </source>
</evidence>
<feature type="compositionally biased region" description="Polar residues" evidence="12">
    <location>
        <begin position="1250"/>
        <end position="1265"/>
    </location>
</feature>
<dbReference type="PROSITE" id="PS50003">
    <property type="entry name" value="PH_DOMAIN"/>
    <property type="match status" value="1"/>
</dbReference>
<feature type="signal peptide" evidence="13">
    <location>
        <begin position="1"/>
        <end position="18"/>
    </location>
</feature>
<organism evidence="16 17">
    <name type="scientific">Hortaea werneckii EXF-2000</name>
    <dbReference type="NCBI Taxonomy" id="1157616"/>
    <lineage>
        <taxon>Eukaryota</taxon>
        <taxon>Fungi</taxon>
        <taxon>Dikarya</taxon>
        <taxon>Ascomycota</taxon>
        <taxon>Pezizomycotina</taxon>
        <taxon>Dothideomycetes</taxon>
        <taxon>Dothideomycetidae</taxon>
        <taxon>Mycosphaerellales</taxon>
        <taxon>Teratosphaeriaceae</taxon>
        <taxon>Hortaea</taxon>
    </lineage>
</organism>
<evidence type="ECO:0000259" key="14">
    <source>
        <dbReference type="PROSITE" id="PS50003"/>
    </source>
</evidence>
<evidence type="ECO:0000256" key="12">
    <source>
        <dbReference type="SAM" id="MobiDB-lite"/>
    </source>
</evidence>
<dbReference type="Pfam" id="PF00169">
    <property type="entry name" value="PH"/>
    <property type="match status" value="1"/>
</dbReference>
<protein>
    <recommendedName>
        <fullName evidence="5">non-reducing end alpha-L-arabinofuranosidase</fullName>
        <ecNumber evidence="5">3.2.1.55</ecNumber>
    </recommendedName>
</protein>
<dbReference type="InterPro" id="IPR031968">
    <property type="entry name" value="VASt"/>
</dbReference>
<dbReference type="GO" id="GO:0016020">
    <property type="term" value="C:membrane"/>
    <property type="evidence" value="ECO:0007669"/>
    <property type="project" value="UniProtKB-SubCell"/>
</dbReference>
<dbReference type="InterPro" id="IPR017853">
    <property type="entry name" value="GH"/>
</dbReference>
<dbReference type="Proteomes" id="UP000194280">
    <property type="component" value="Unassembled WGS sequence"/>
</dbReference>
<dbReference type="GO" id="GO:0046373">
    <property type="term" value="P:L-arabinose metabolic process"/>
    <property type="evidence" value="ECO:0007669"/>
    <property type="project" value="InterPro"/>
</dbReference>
<comment type="catalytic activity">
    <reaction evidence="1">
        <text>Hydrolysis of terminal non-reducing alpha-L-arabinofuranoside residues in alpha-L-arabinosides.</text>
        <dbReference type="EC" id="3.2.1.55"/>
    </reaction>
</comment>
<dbReference type="FunFam" id="2.30.29.30:FF:000349">
    <property type="entry name" value="Transcription factor SipA3"/>
    <property type="match status" value="1"/>
</dbReference>
<evidence type="ECO:0000256" key="4">
    <source>
        <dbReference type="ARBA" id="ARBA00007186"/>
    </source>
</evidence>
<feature type="chain" id="PRO_5013210200" description="non-reducing end alpha-L-arabinofuranosidase" evidence="13">
    <location>
        <begin position="19"/>
        <end position="1648"/>
    </location>
</feature>
<dbReference type="Pfam" id="PF16016">
    <property type="entry name" value="VASt"/>
    <property type="match status" value="1"/>
</dbReference>
<dbReference type="SUPFAM" id="SSF103657">
    <property type="entry name" value="BAR/IMD domain-like"/>
    <property type="match status" value="1"/>
</dbReference>
<dbReference type="Gene3D" id="2.60.120.260">
    <property type="entry name" value="Galactose-binding domain-like"/>
    <property type="match status" value="1"/>
</dbReference>
<keyword evidence="9" id="KW-1133">Transmembrane helix</keyword>
<keyword evidence="6" id="KW-0812">Transmembrane</keyword>
<keyword evidence="11" id="KW-0325">Glycoprotein</keyword>
<dbReference type="EMBL" id="MUNK01000040">
    <property type="protein sequence ID" value="OTA35730.1"/>
    <property type="molecule type" value="Genomic_DNA"/>
</dbReference>
<comment type="similarity">
    <text evidence="4">Belongs to the glycosyl hydrolase 51 family.</text>
</comment>
<evidence type="ECO:0000256" key="13">
    <source>
        <dbReference type="SAM" id="SignalP"/>
    </source>
</evidence>
<dbReference type="GO" id="GO:0046556">
    <property type="term" value="F:alpha-L-arabinofuranosidase activity"/>
    <property type="evidence" value="ECO:0007669"/>
    <property type="project" value="UniProtKB-EC"/>
</dbReference>
<dbReference type="InterPro" id="IPR011993">
    <property type="entry name" value="PH-like_dom_sf"/>
</dbReference>
<evidence type="ECO:0000256" key="8">
    <source>
        <dbReference type="ARBA" id="ARBA00022801"/>
    </source>
</evidence>
<dbReference type="OrthoDB" id="406864at2759"/>
<dbReference type="GO" id="GO:0005737">
    <property type="term" value="C:cytoplasm"/>
    <property type="evidence" value="ECO:0007669"/>
    <property type="project" value="InterPro"/>
</dbReference>
<dbReference type="STRING" id="1157616.A0A1Z5TIA3"/>
<keyword evidence="10" id="KW-0472">Membrane</keyword>
<keyword evidence="7 13" id="KW-0732">Signal</keyword>
<keyword evidence="8" id="KW-0378">Hydrolase</keyword>
<dbReference type="EC" id="3.2.1.55" evidence="5"/>
<sequence length="1648" mass="183201">MHLKPVALAAALAPFAAALDVQVASSGGNKTSYHQYGFLHEDINNSGDGGIYAELIVNRAFQSSEMYPVSLNGYHSLHGARLSIQNLSQPLSAALDSSMRVAAGNGSSRAGFENEGYWGMNVECQKYTGSFWVRGAYDGSFTASLQSNLTDDVFGSVEVPSQAVADDWVEHTFTLTPDRDAPNSNNTFAITFNPAGTENGYLDFNLISLFPPTYKDRPNGLRVDLAQVLEAYHPTVFRFPGGNMLEGNTNETYWDWKKTLGPLRERPGFPGVWGYMQTNGLGLMEYLEMAEDINNMTIGKQRRLSRRQLSNVDHSLVVGVWAGLSLNGDITPRNDLQPFIDDALNEIEFIRGPVDSPWGSRRAELGHPEPFNLQYVEVGNEDWLAGAPEGWNSYKEYRFPMFMQAINDAYPDIQVIASGATSDNYTFPAPAIGDYHPYREPDALVEEFNRFDNDLGHIVGEVSATFPNNGSKFDGPLFEFPAWIGAVGSAISMIGYERNADRIPGTFYAPILRNMNRWQWAVTMIQHAADPALTTRSVSWYIWEALAASPISHTLPANEQFGPVFYVAGRDENRHDALVWKGACYNISSNDIYNSTYRANSTRVPVSVHFDGVEAGTEATLTMVTNPGGDPYAMVDPLEGNEVVSTTETPITANADGVFEFYMTELSLAVLDTGVNKRVAGAPYSPISKSKHDWKPRMAGKPPGYRPSRYGEGAREFWQSTLRGVKRSDSTVIDPIKHFLSTELRAFKESRNALQATQKSFDHVIARYLSQSKTKEASSLREDAFQVHEARRAYIKASMDFCTGAPQVRASLDKLIVRIFSDQWKDMRASREANNGIFAKLSSEMERVRGWSSEMDNSERAFKRELLTARRQIEDSVSSRIRPSRELEDYSASTVPYLGSGAGGATGITSKSANERLEQQGWLFMKTTTGKPARTVWSRRWVFVKSGIFGWLIQGAKSGGVEESEKIGVLLCSIRPAFQEDRRFCFEIKTKDTSIILQAETQDELTEWISALEVAKKKALEDPTSTETSPLSSGVDPAFAVSSPVAPEFAAKLGDSQPDEARESEASVDQRRITIKVFLEPLRLLQRRLSYLVRNANSEDPDSLEEVLKVLIKLEADVPQRSSSVESWEDITYEGGSPTTAGDQQKSPRRYGKNVKASLRIDGNLYGDPARTGREVQKFKLPAQPVVYAPQGMQASVTRDFNVSAKALFHVMFGDKSAVFQLLYANRWADKISQSPWSKPAEAKGPWTRKFTSQDQDSPMSDTQTVDVSNDHLCYVVTNNKNPWRLPYATRFGLVTKIVITHTSKSKCKLAIFQQVNWLQAPQWSYIKHLIEKQALNSLEADALDLTNVAMDQVAKLGNHSKTNRAIEIFGGIGQQLQVPQIDVSAVPNVARSIAANGARPQETTGLPRLVLDDVFAKTLQLVSMVIDILIAVGKGAVGVCTAHTFLVALLATSMIYNSWYGYRDSLLWYQERSAGKFMSRVGVTPDPVMGRSIYLRDLEELVMPADVNETLDAMAPSSSMAEAKTCRTTFSDMIAADDASIATPQKHAARLHNTRDAIARYRHDLLIALRVVNRVENDVLKAEWEDWVRSEERKCAKVERMLQRGESGKKSSKSKLDVDAQLGEEFAEYCRSCRTEVAGLLNETRIM</sequence>
<dbReference type="PANTHER" id="PTHR31776:SF0">
    <property type="entry name" value="ALPHA-L-ARABINOFURANOSIDASE 1"/>
    <property type="match status" value="1"/>
</dbReference>
<evidence type="ECO:0000256" key="5">
    <source>
        <dbReference type="ARBA" id="ARBA00012670"/>
    </source>
</evidence>
<evidence type="ECO:0000256" key="2">
    <source>
        <dbReference type="ARBA" id="ARBA00004370"/>
    </source>
</evidence>
<feature type="domain" description="VASt" evidence="15">
    <location>
        <begin position="1192"/>
        <end position="1358"/>
    </location>
</feature>
<feature type="region of interest" description="Disordered" evidence="12">
    <location>
        <begin position="1237"/>
        <end position="1265"/>
    </location>
</feature>
<dbReference type="UniPathway" id="UPA00667"/>
<dbReference type="Gene3D" id="1.20.1270.60">
    <property type="entry name" value="Arfaptin homology (AH) domain/BAR domain"/>
    <property type="match status" value="1"/>
</dbReference>
<reference evidence="16 17" key="1">
    <citation type="submission" date="2017-01" db="EMBL/GenBank/DDBJ databases">
        <title>The recent genome duplication of the halophilic yeast Hortaea werneckii: insights from long-read sequencing.</title>
        <authorList>
            <person name="Sinha S."/>
            <person name="Flibotte S."/>
            <person name="Neira M."/>
            <person name="Lenassi M."/>
            <person name="Gostincar C."/>
            <person name="Stajich J.E."/>
            <person name="Nislow C.E."/>
        </authorList>
    </citation>
    <scope>NUCLEOTIDE SEQUENCE [LARGE SCALE GENOMIC DNA]</scope>
    <source>
        <strain evidence="16 17">EXF-2000</strain>
    </source>
</reference>
<evidence type="ECO:0000313" key="16">
    <source>
        <dbReference type="EMBL" id="OTA35730.1"/>
    </source>
</evidence>
<comment type="subcellular location">
    <subcellularLocation>
        <location evidence="2">Membrane</location>
    </subcellularLocation>
</comment>
<evidence type="ECO:0000256" key="7">
    <source>
        <dbReference type="ARBA" id="ARBA00022729"/>
    </source>
</evidence>
<comment type="pathway">
    <text evidence="3">Glycan metabolism; L-arabinan degradation.</text>
</comment>
<dbReference type="CDD" id="cd13280">
    <property type="entry name" value="PH_SIP3"/>
    <property type="match status" value="1"/>
</dbReference>
<evidence type="ECO:0000256" key="6">
    <source>
        <dbReference type="ARBA" id="ARBA00022692"/>
    </source>
</evidence>
<comment type="caution">
    <text evidence="16">The sequence shown here is derived from an EMBL/GenBank/DDBJ whole genome shotgun (WGS) entry which is preliminary data.</text>
</comment>
<dbReference type="InterPro" id="IPR055235">
    <property type="entry name" value="ASD1_cat"/>
</dbReference>
<dbReference type="SUPFAM" id="SSF50729">
    <property type="entry name" value="PH domain-like"/>
    <property type="match status" value="1"/>
</dbReference>
<keyword evidence="17" id="KW-1185">Reference proteome</keyword>
<dbReference type="InterPro" id="IPR004148">
    <property type="entry name" value="BAR_dom"/>
</dbReference>
<dbReference type="GO" id="GO:0031222">
    <property type="term" value="P:arabinan catabolic process"/>
    <property type="evidence" value="ECO:0007669"/>
    <property type="project" value="UniProtKB-UniPathway"/>
</dbReference>
<dbReference type="SMART" id="SM00813">
    <property type="entry name" value="Alpha-L-AF_C"/>
    <property type="match status" value="1"/>
</dbReference>
<feature type="domain" description="PH" evidence="14">
    <location>
        <begin position="916"/>
        <end position="1017"/>
    </location>
</feature>
<dbReference type="Pfam" id="PF22848">
    <property type="entry name" value="ASD1_dom"/>
    <property type="match status" value="2"/>
</dbReference>
<gene>
    <name evidence="16" type="ORF">BTJ68_06617</name>
</gene>
<dbReference type="VEuPathDB" id="FungiDB:BTJ68_06617"/>
<evidence type="ECO:0000256" key="10">
    <source>
        <dbReference type="ARBA" id="ARBA00023136"/>
    </source>
</evidence>
<name>A0A1Z5TIA3_HORWE</name>
<dbReference type="PANTHER" id="PTHR31776">
    <property type="entry name" value="ALPHA-L-ARABINOFURANOSIDASE 1"/>
    <property type="match status" value="1"/>
</dbReference>
<dbReference type="InterPro" id="IPR027267">
    <property type="entry name" value="AH/BAR_dom_sf"/>
</dbReference>